<dbReference type="eggNOG" id="ENOG5032ZTQ">
    <property type="taxonomic scope" value="Bacteria"/>
</dbReference>
<dbReference type="InterPro" id="IPR032721">
    <property type="entry name" value="Toxin-deaminase"/>
</dbReference>
<evidence type="ECO:0000313" key="3">
    <source>
        <dbReference type="Proteomes" id="UP000008895"/>
    </source>
</evidence>
<keyword evidence="3" id="KW-1185">Reference proteome</keyword>
<evidence type="ECO:0000256" key="1">
    <source>
        <dbReference type="SAM" id="MobiDB-lite"/>
    </source>
</evidence>
<sequence>MKKLLTKSIYFGAMVLGTISCNKDFVEQNDSLEIEPTALEATEEKVAGVSEETFLEVLQNKNSRLTQKIPEGSFIKNFNLDKGYYTKDKHQEVLSIPVKSFGSTKISFLSIDEKQNKSQYILIYPDSTNNRRFYIANLQGELIKRVVIDEFGMGHDEYLDEGGKTKRTQVCTKPIYVRCSSGKHSFEKGNGWECTYWDDLSKGTPPQVFQVETPCNENSSGGGGEWTPPPHPSWNENTSSGGGVSIPSIRNGNSPADPEQCASGFNCPSDINKISFHEYVAKLSEQDRKFINHNFRIRNGLRKLASINGVDANLIDFINNLKQTFLYMTDDVLLALFDEKYLNPNATFEQCFTLAVVNEMTSALTADPIELYLLLRYQNSDYFDVSAFSIGSDSIEVGEYTLTPHYTANGRLVFYTAARYQNNGLKNDIEYVIKPEGLQRFKDKIDTYTATANIFYLNGIPSESQIALAAGDYVEGLTKMWGEALHSAEWWFSSITILADAVVSPFLKTSLPKNQQRLNQHFQKWQSAKNNLPAHHVRDINVLWADYGYITRKLFDNAKNIFKATDDEIAQAAERIKTHRKAQNAGTNGNYGYLEGKIGNITKNGEMVRSGAPDDNVKDLFEALYVDSKQIIHQNESNGAWLRTTDSEYKMLNRLANELNAQKGGVYPHIIGELKIVSERAYCPSCQGVIQQFNKMFPNVKLILIDGAK</sequence>
<dbReference type="RefSeq" id="WP_013997997.1">
    <property type="nucleotide sequence ID" value="NC_015846.1"/>
</dbReference>
<reference evidence="2 3" key="1">
    <citation type="journal article" date="2011" name="J. Bacteriol.">
        <title>Complete genome sequence of the dog commensal and human pathogen Capnocytophaga canimorsus strain 5.</title>
        <authorList>
            <person name="Manfredi P."/>
            <person name="Pagni M."/>
            <person name="Cornelis G.R."/>
        </authorList>
    </citation>
    <scope>NUCLEOTIDE SEQUENCE [LARGE SCALE GENOMIC DNA]</scope>
    <source>
        <strain evidence="3">5</strain>
    </source>
</reference>
<dbReference type="Proteomes" id="UP000008895">
    <property type="component" value="Chromosome"/>
</dbReference>
<dbReference type="PROSITE" id="PS51257">
    <property type="entry name" value="PROKAR_LIPOPROTEIN"/>
    <property type="match status" value="1"/>
</dbReference>
<feature type="region of interest" description="Disordered" evidence="1">
    <location>
        <begin position="215"/>
        <end position="259"/>
    </location>
</feature>
<organism evidence="2 3">
    <name type="scientific">Capnocytophaga canimorsus (strain 5)</name>
    <dbReference type="NCBI Taxonomy" id="860228"/>
    <lineage>
        <taxon>Bacteria</taxon>
        <taxon>Pseudomonadati</taxon>
        <taxon>Bacteroidota</taxon>
        <taxon>Flavobacteriia</taxon>
        <taxon>Flavobacteriales</taxon>
        <taxon>Flavobacteriaceae</taxon>
        <taxon>Capnocytophaga</taxon>
    </lineage>
</organism>
<dbReference type="EMBL" id="CP002113">
    <property type="protein sequence ID" value="AEK24013.1"/>
    <property type="molecule type" value="Genomic_DNA"/>
</dbReference>
<proteinExistence type="predicted"/>
<dbReference type="AlphaFoldDB" id="F9YT94"/>
<dbReference type="STRING" id="860228.Ccan_18970"/>
<name>F9YT94_CAPCC</name>
<gene>
    <name evidence="2" type="ordered locus">Ccan_18970</name>
</gene>
<dbReference type="HOGENOM" id="CLU_389183_0_0_10"/>
<accession>F9YT94</accession>
<dbReference type="KEGG" id="ccm:Ccan_18970"/>
<protein>
    <submittedName>
        <fullName evidence="2">Uncharacterized protein</fullName>
    </submittedName>
</protein>
<dbReference type="Pfam" id="PF14424">
    <property type="entry name" value="Toxin-deaminase"/>
    <property type="match status" value="1"/>
</dbReference>
<evidence type="ECO:0000313" key="2">
    <source>
        <dbReference type="EMBL" id="AEK24013.1"/>
    </source>
</evidence>